<sequence>MSDLKVIGSPKEMRDGLTLLEPPDTKLEIEEKEALLKKLKEDIEKEINLQSDLQHELCRVNKSLCVMDEQISDSTREAYKCEKAIETNITRIQSMQLEIKQKKQYNESQTKQRLFYSERMRAHKRKVLEFVNKLAVTQELMEARTTWEEAKDKFGDSKLIANDIDYVDQRLNEINHKITEKVDQKKQTEKGIQTMRNEAEVTKLLLLSLLIKSSLQTTMKPIASSINPPAPYDTDGPIFCGGPPCSKLYDYITNEGLAFNADRFYEWNRFSLKFFFHKISSNYFFNRIDIYYYSYPSSGYGLPRIKMYIRYPRPFHGVHLTFINNYKVSQSDNDTIMLSMIVLNAKPYSTTEGISMLELHSFVTSSDLAVKFSISEVKCFIDT</sequence>
<proteinExistence type="predicted"/>
<dbReference type="InParanoid" id="A0A1X7UXT7"/>
<protein>
    <submittedName>
        <fullName evidence="2">Uncharacterized protein</fullName>
    </submittedName>
</protein>
<reference evidence="2" key="1">
    <citation type="submission" date="2017-05" db="UniProtKB">
        <authorList>
            <consortium name="EnsemblMetazoa"/>
        </authorList>
    </citation>
    <scope>IDENTIFICATION</scope>
</reference>
<evidence type="ECO:0000256" key="1">
    <source>
        <dbReference type="SAM" id="Coils"/>
    </source>
</evidence>
<dbReference type="OrthoDB" id="5917255at2759"/>
<feature type="coiled-coil region" evidence="1">
    <location>
        <begin position="26"/>
        <end position="56"/>
    </location>
</feature>
<accession>A0A1X7UXT7</accession>
<dbReference type="AlphaFoldDB" id="A0A1X7UXT7"/>
<name>A0A1X7UXT7_AMPQE</name>
<organism evidence="2">
    <name type="scientific">Amphimedon queenslandica</name>
    <name type="common">Sponge</name>
    <dbReference type="NCBI Taxonomy" id="400682"/>
    <lineage>
        <taxon>Eukaryota</taxon>
        <taxon>Metazoa</taxon>
        <taxon>Porifera</taxon>
        <taxon>Demospongiae</taxon>
        <taxon>Heteroscleromorpha</taxon>
        <taxon>Haplosclerida</taxon>
        <taxon>Niphatidae</taxon>
        <taxon>Amphimedon</taxon>
    </lineage>
</organism>
<keyword evidence="1" id="KW-0175">Coiled coil</keyword>
<dbReference type="EnsemblMetazoa" id="Aqu2.1.32511_001">
    <property type="protein sequence ID" value="Aqu2.1.32511_001"/>
    <property type="gene ID" value="Aqu2.1.32511"/>
</dbReference>
<evidence type="ECO:0000313" key="2">
    <source>
        <dbReference type="EnsemblMetazoa" id="Aqu2.1.32511_001"/>
    </source>
</evidence>